<evidence type="ECO:0000313" key="4">
    <source>
        <dbReference type="Proteomes" id="UP001642540"/>
    </source>
</evidence>
<organism evidence="3 4">
    <name type="scientific">Orchesella dallaii</name>
    <dbReference type="NCBI Taxonomy" id="48710"/>
    <lineage>
        <taxon>Eukaryota</taxon>
        <taxon>Metazoa</taxon>
        <taxon>Ecdysozoa</taxon>
        <taxon>Arthropoda</taxon>
        <taxon>Hexapoda</taxon>
        <taxon>Collembola</taxon>
        <taxon>Entomobryomorpha</taxon>
        <taxon>Entomobryoidea</taxon>
        <taxon>Orchesellidae</taxon>
        <taxon>Orchesellinae</taxon>
        <taxon>Orchesella</taxon>
    </lineage>
</organism>
<protein>
    <recommendedName>
        <fullName evidence="2">Chitin-binding type-2 domain-containing protein</fullName>
    </recommendedName>
</protein>
<dbReference type="InterPro" id="IPR002557">
    <property type="entry name" value="Chitin-bd_dom"/>
</dbReference>
<evidence type="ECO:0000313" key="3">
    <source>
        <dbReference type="EMBL" id="CAL8140059.1"/>
    </source>
</evidence>
<reference evidence="3 4" key="1">
    <citation type="submission" date="2024-08" db="EMBL/GenBank/DDBJ databases">
        <authorList>
            <person name="Cucini C."/>
            <person name="Frati F."/>
        </authorList>
    </citation>
    <scope>NUCLEOTIDE SEQUENCE [LARGE SCALE GENOMIC DNA]</scope>
</reference>
<sequence length="129" mass="14637">MGYQAAISLSRIIVFVVILFHPVSFAFAADLSRNTMVNLKSTREEAIELKYTEFCITQGDGYFPQPKNCHRYLTCTNLMEIERNCPFCLEEDAPQGKHCCGGRTCWNQTKVNEGVCEWCNDCKCSTGMD</sequence>
<feature type="signal peptide" evidence="1">
    <location>
        <begin position="1"/>
        <end position="28"/>
    </location>
</feature>
<dbReference type="EMBL" id="CAXLJM020000133">
    <property type="protein sequence ID" value="CAL8140059.1"/>
    <property type="molecule type" value="Genomic_DNA"/>
</dbReference>
<keyword evidence="1" id="KW-0732">Signal</keyword>
<dbReference type="Proteomes" id="UP001642540">
    <property type="component" value="Unassembled WGS sequence"/>
</dbReference>
<evidence type="ECO:0000256" key="1">
    <source>
        <dbReference type="SAM" id="SignalP"/>
    </source>
</evidence>
<feature type="domain" description="Chitin-binding type-2" evidence="2">
    <location>
        <begin position="52"/>
        <end position="86"/>
    </location>
</feature>
<gene>
    <name evidence="3" type="ORF">ODALV1_LOCUS28121</name>
</gene>
<dbReference type="PROSITE" id="PS50940">
    <property type="entry name" value="CHIT_BIND_II"/>
    <property type="match status" value="1"/>
</dbReference>
<comment type="caution">
    <text evidence="3">The sequence shown here is derived from an EMBL/GenBank/DDBJ whole genome shotgun (WGS) entry which is preliminary data.</text>
</comment>
<name>A0ABP1S0E9_9HEXA</name>
<accession>A0ABP1S0E9</accession>
<keyword evidence="4" id="KW-1185">Reference proteome</keyword>
<evidence type="ECO:0000259" key="2">
    <source>
        <dbReference type="PROSITE" id="PS50940"/>
    </source>
</evidence>
<proteinExistence type="predicted"/>
<feature type="chain" id="PRO_5046728576" description="Chitin-binding type-2 domain-containing protein" evidence="1">
    <location>
        <begin position="29"/>
        <end position="129"/>
    </location>
</feature>